<evidence type="ECO:0000313" key="12">
    <source>
        <dbReference type="EMBL" id="ANH39087.1"/>
    </source>
</evidence>
<evidence type="ECO:0000256" key="5">
    <source>
        <dbReference type="ARBA" id="ARBA00022777"/>
    </source>
</evidence>
<dbReference type="InterPro" id="IPR050482">
    <property type="entry name" value="Sensor_HK_TwoCompSys"/>
</dbReference>
<keyword evidence="13" id="KW-1185">Reference proteome</keyword>
<keyword evidence="4 10" id="KW-0812">Transmembrane</keyword>
<evidence type="ECO:0000256" key="3">
    <source>
        <dbReference type="ARBA" id="ARBA00022679"/>
    </source>
</evidence>
<keyword evidence="3 12" id="KW-0808">Transferase</keyword>
<dbReference type="PANTHER" id="PTHR24421:SF37">
    <property type="entry name" value="SENSOR HISTIDINE KINASE NARS"/>
    <property type="match status" value="1"/>
</dbReference>
<evidence type="ECO:0000256" key="10">
    <source>
        <dbReference type="SAM" id="Phobius"/>
    </source>
</evidence>
<evidence type="ECO:0000256" key="4">
    <source>
        <dbReference type="ARBA" id="ARBA00022692"/>
    </source>
</evidence>
<reference evidence="12 13" key="1">
    <citation type="submission" date="2016-03" db="EMBL/GenBank/DDBJ databases">
        <title>Complete genome sequence of a soil Actinobacterium, Nocardioides dokdonensis FR1436.</title>
        <authorList>
            <person name="Kwon S.-K."/>
            <person name="Kim K."/>
            <person name="Kim J.F."/>
        </authorList>
    </citation>
    <scope>NUCLEOTIDE SEQUENCE [LARGE SCALE GENOMIC DNA]</scope>
    <source>
        <strain evidence="12 13">FR1436</strain>
    </source>
</reference>
<dbReference type="Pfam" id="PF07730">
    <property type="entry name" value="HisKA_3"/>
    <property type="match status" value="1"/>
</dbReference>
<evidence type="ECO:0000256" key="7">
    <source>
        <dbReference type="ARBA" id="ARBA00023012"/>
    </source>
</evidence>
<dbReference type="RefSeq" id="WP_157520150.1">
    <property type="nucleotide sequence ID" value="NZ_CP015079.1"/>
</dbReference>
<dbReference type="Gene3D" id="1.20.5.1930">
    <property type="match status" value="1"/>
</dbReference>
<dbReference type="CDD" id="cd16917">
    <property type="entry name" value="HATPase_UhpB-NarQ-NarX-like"/>
    <property type="match status" value="1"/>
</dbReference>
<evidence type="ECO:0000256" key="1">
    <source>
        <dbReference type="ARBA" id="ARBA00004651"/>
    </source>
</evidence>
<gene>
    <name evidence="12" type="primary">vraS</name>
    <name evidence="12" type="ORF">I601_2671</name>
</gene>
<accession>A0A1A9GL66</accession>
<feature type="domain" description="Histidine kinase/HSP90-like ATPase" evidence="11">
    <location>
        <begin position="423"/>
        <end position="521"/>
    </location>
</feature>
<feature type="region of interest" description="Disordered" evidence="9">
    <location>
        <begin position="513"/>
        <end position="536"/>
    </location>
</feature>
<dbReference type="OrthoDB" id="144293at2"/>
<feature type="transmembrane region" description="Helical" evidence="10">
    <location>
        <begin position="35"/>
        <end position="53"/>
    </location>
</feature>
<feature type="transmembrane region" description="Helical" evidence="10">
    <location>
        <begin position="105"/>
        <end position="125"/>
    </location>
</feature>
<evidence type="ECO:0000256" key="2">
    <source>
        <dbReference type="ARBA" id="ARBA00022475"/>
    </source>
</evidence>
<dbReference type="SUPFAM" id="SSF55874">
    <property type="entry name" value="ATPase domain of HSP90 chaperone/DNA topoisomerase II/histidine kinase"/>
    <property type="match status" value="1"/>
</dbReference>
<name>A0A1A9GL66_9ACTN</name>
<dbReference type="Pfam" id="PF02518">
    <property type="entry name" value="HATPase_c"/>
    <property type="match status" value="1"/>
</dbReference>
<keyword evidence="5" id="KW-0418">Kinase</keyword>
<feature type="transmembrane region" description="Helical" evidence="10">
    <location>
        <begin position="12"/>
        <end position="29"/>
    </location>
</feature>
<dbReference type="InterPro" id="IPR003594">
    <property type="entry name" value="HATPase_dom"/>
</dbReference>
<feature type="transmembrane region" description="Helical" evidence="10">
    <location>
        <begin position="60"/>
        <end position="79"/>
    </location>
</feature>
<dbReference type="InterPro" id="IPR036890">
    <property type="entry name" value="HATPase_C_sf"/>
</dbReference>
<keyword evidence="7" id="KW-0902">Two-component regulatory system</keyword>
<dbReference type="GO" id="GO:0005886">
    <property type="term" value="C:plasma membrane"/>
    <property type="evidence" value="ECO:0007669"/>
    <property type="project" value="UniProtKB-SubCell"/>
</dbReference>
<evidence type="ECO:0000313" key="13">
    <source>
        <dbReference type="Proteomes" id="UP000077868"/>
    </source>
</evidence>
<dbReference type="AlphaFoldDB" id="A0A1A9GL66"/>
<dbReference type="EC" id="2.7.13.3" evidence="12"/>
<dbReference type="SMART" id="SM00387">
    <property type="entry name" value="HATPase_c"/>
    <property type="match status" value="1"/>
</dbReference>
<dbReference type="STRING" id="1300347.I601_2671"/>
<organism evidence="12 13">
    <name type="scientific">Nocardioides dokdonensis FR1436</name>
    <dbReference type="NCBI Taxonomy" id="1300347"/>
    <lineage>
        <taxon>Bacteria</taxon>
        <taxon>Bacillati</taxon>
        <taxon>Actinomycetota</taxon>
        <taxon>Actinomycetes</taxon>
        <taxon>Propionibacteriales</taxon>
        <taxon>Nocardioidaceae</taxon>
        <taxon>Nocardioides</taxon>
    </lineage>
</organism>
<evidence type="ECO:0000259" key="11">
    <source>
        <dbReference type="SMART" id="SM00387"/>
    </source>
</evidence>
<dbReference type="EMBL" id="CP015079">
    <property type="protein sequence ID" value="ANH39087.1"/>
    <property type="molecule type" value="Genomic_DNA"/>
</dbReference>
<dbReference type="InterPro" id="IPR011712">
    <property type="entry name" value="Sig_transdc_His_kin_sub3_dim/P"/>
</dbReference>
<keyword evidence="6 10" id="KW-1133">Transmembrane helix</keyword>
<dbReference type="KEGG" id="ndk:I601_2671"/>
<feature type="transmembrane region" description="Helical" evidence="10">
    <location>
        <begin position="132"/>
        <end position="152"/>
    </location>
</feature>
<dbReference type="Proteomes" id="UP000077868">
    <property type="component" value="Chromosome"/>
</dbReference>
<evidence type="ECO:0000256" key="6">
    <source>
        <dbReference type="ARBA" id="ARBA00022989"/>
    </source>
</evidence>
<sequence length="536" mass="56506">MLLAHRQALRINAAARAFVLLAIGGPLLWDRDREGLVGLGVLGVIWLVTLVVESRSPQRAIVVSIVEAVAVATTCLLVVDSSPAVLGALAAPPFVAGLRCGAKGVFASLGAVLTTAVVVVNLSGVTLTDADLLTAFTWLTMGLGLGMVSSFLHATLSAPDPLLPYRHASDLLHELNQLSEGLSSGLEPRSLGGAILSAVRDELPTADLVLYVGDDVLAPLLSTTLDDSGSAHTSLLARLAQRSGRLETDAQTFAFPLSPDASRPGHPGIVAGVFSDRLDPGALDLPRTVRRLTRDLQVSTVHLETALQFTAFRDAATADERRRLSREMHDGVAQEIASLGYLVDALASQATSPEQAARFATLRERVTEVVAEVRRSVVTLRTTVGESESLGAAIGSLARNLSQLSGVAIEVTLDETSQRLRSEIEAELFRITQEALNNAVKHAQCTLVRVHCLVDAPGARISVTDNGRGLGEGSGRLADVRADSYGLGIMRERAALIGARLDLEEPPGGGLRVSVALPSGGRVPQPESPREIQVSR</sequence>
<dbReference type="PATRIC" id="fig|1300347.3.peg.2665"/>
<comment type="subcellular location">
    <subcellularLocation>
        <location evidence="1">Cell membrane</location>
        <topology evidence="1">Multi-pass membrane protein</topology>
    </subcellularLocation>
</comment>
<evidence type="ECO:0000256" key="9">
    <source>
        <dbReference type="SAM" id="MobiDB-lite"/>
    </source>
</evidence>
<evidence type="ECO:0000256" key="8">
    <source>
        <dbReference type="ARBA" id="ARBA00023136"/>
    </source>
</evidence>
<keyword evidence="8 10" id="KW-0472">Membrane</keyword>
<dbReference type="PANTHER" id="PTHR24421">
    <property type="entry name" value="NITRATE/NITRITE SENSOR PROTEIN NARX-RELATED"/>
    <property type="match status" value="1"/>
</dbReference>
<dbReference type="Gene3D" id="3.30.565.10">
    <property type="entry name" value="Histidine kinase-like ATPase, C-terminal domain"/>
    <property type="match status" value="1"/>
</dbReference>
<dbReference type="GO" id="GO:0046983">
    <property type="term" value="F:protein dimerization activity"/>
    <property type="evidence" value="ECO:0007669"/>
    <property type="project" value="InterPro"/>
</dbReference>
<dbReference type="GO" id="GO:0000155">
    <property type="term" value="F:phosphorelay sensor kinase activity"/>
    <property type="evidence" value="ECO:0007669"/>
    <property type="project" value="InterPro"/>
</dbReference>
<keyword evidence="2" id="KW-1003">Cell membrane</keyword>
<protein>
    <submittedName>
        <fullName evidence="12">Sensor protein VraS</fullName>
        <ecNumber evidence="12">2.7.13.3</ecNumber>
    </submittedName>
</protein>
<proteinExistence type="predicted"/>